<dbReference type="Proteomes" id="UP000828390">
    <property type="component" value="Unassembled WGS sequence"/>
</dbReference>
<keyword evidence="1" id="KW-0812">Transmembrane</keyword>
<sequence>MIATISDVLLPRTVREAQVFVIILLLTGVYTIYFLTYEPNMSTIPSPRFVTRTPTTTPLTPKIKDSRRNTIFHGYEKVQAYMAEFFINQADDNVLARDADPVFVSGASSNHAQESIRMFKSFNKIVRVTRPKAKFIFYDLGLNADEQEQVFRRKKLVIRLANAGGLAGWRAGGLAGGRAEQACPPSNSISFHQIFMKLGQKLYLDNI</sequence>
<dbReference type="AlphaFoldDB" id="A0A9D4LI47"/>
<dbReference type="InterPro" id="IPR012444">
    <property type="entry name" value="DUF1647"/>
</dbReference>
<protein>
    <submittedName>
        <fullName evidence="2">Uncharacterized protein</fullName>
    </submittedName>
</protein>
<organism evidence="2 3">
    <name type="scientific">Dreissena polymorpha</name>
    <name type="common">Zebra mussel</name>
    <name type="synonym">Mytilus polymorpha</name>
    <dbReference type="NCBI Taxonomy" id="45954"/>
    <lineage>
        <taxon>Eukaryota</taxon>
        <taxon>Metazoa</taxon>
        <taxon>Spiralia</taxon>
        <taxon>Lophotrochozoa</taxon>
        <taxon>Mollusca</taxon>
        <taxon>Bivalvia</taxon>
        <taxon>Autobranchia</taxon>
        <taxon>Heteroconchia</taxon>
        <taxon>Euheterodonta</taxon>
        <taxon>Imparidentia</taxon>
        <taxon>Neoheterodontei</taxon>
        <taxon>Myida</taxon>
        <taxon>Dreissenoidea</taxon>
        <taxon>Dreissenidae</taxon>
        <taxon>Dreissena</taxon>
    </lineage>
</organism>
<keyword evidence="1" id="KW-1133">Transmembrane helix</keyword>
<keyword evidence="3" id="KW-1185">Reference proteome</keyword>
<keyword evidence="1" id="KW-0472">Membrane</keyword>
<gene>
    <name evidence="2" type="ORF">DPMN_100758</name>
</gene>
<evidence type="ECO:0000313" key="3">
    <source>
        <dbReference type="Proteomes" id="UP000828390"/>
    </source>
</evidence>
<reference evidence="2" key="2">
    <citation type="submission" date="2020-11" db="EMBL/GenBank/DDBJ databases">
        <authorList>
            <person name="McCartney M.A."/>
            <person name="Auch B."/>
            <person name="Kono T."/>
            <person name="Mallez S."/>
            <person name="Becker A."/>
            <person name="Gohl D.M."/>
            <person name="Silverstein K.A.T."/>
            <person name="Koren S."/>
            <person name="Bechman K.B."/>
            <person name="Herman A."/>
            <person name="Abrahante J.E."/>
            <person name="Garbe J."/>
        </authorList>
    </citation>
    <scope>NUCLEOTIDE SEQUENCE</scope>
    <source>
        <strain evidence="2">Duluth1</strain>
        <tissue evidence="2">Whole animal</tissue>
    </source>
</reference>
<evidence type="ECO:0000256" key="1">
    <source>
        <dbReference type="SAM" id="Phobius"/>
    </source>
</evidence>
<feature type="transmembrane region" description="Helical" evidence="1">
    <location>
        <begin position="17"/>
        <end position="36"/>
    </location>
</feature>
<dbReference type="Pfam" id="PF07801">
    <property type="entry name" value="DUF1647"/>
    <property type="match status" value="1"/>
</dbReference>
<accession>A0A9D4LI47</accession>
<reference evidence="2" key="1">
    <citation type="journal article" date="2019" name="bioRxiv">
        <title>The Genome of the Zebra Mussel, Dreissena polymorpha: A Resource for Invasive Species Research.</title>
        <authorList>
            <person name="McCartney M.A."/>
            <person name="Auch B."/>
            <person name="Kono T."/>
            <person name="Mallez S."/>
            <person name="Zhang Y."/>
            <person name="Obille A."/>
            <person name="Becker A."/>
            <person name="Abrahante J.E."/>
            <person name="Garbe J."/>
            <person name="Badalamenti J.P."/>
            <person name="Herman A."/>
            <person name="Mangelson H."/>
            <person name="Liachko I."/>
            <person name="Sullivan S."/>
            <person name="Sone E.D."/>
            <person name="Koren S."/>
            <person name="Silverstein K.A.T."/>
            <person name="Beckman K.B."/>
            <person name="Gohl D.M."/>
        </authorList>
    </citation>
    <scope>NUCLEOTIDE SEQUENCE</scope>
    <source>
        <strain evidence="2">Duluth1</strain>
        <tissue evidence="2">Whole animal</tissue>
    </source>
</reference>
<evidence type="ECO:0000313" key="2">
    <source>
        <dbReference type="EMBL" id="KAH3858138.1"/>
    </source>
</evidence>
<proteinExistence type="predicted"/>
<comment type="caution">
    <text evidence="2">The sequence shown here is derived from an EMBL/GenBank/DDBJ whole genome shotgun (WGS) entry which is preliminary data.</text>
</comment>
<dbReference type="EMBL" id="JAIWYP010000003">
    <property type="protein sequence ID" value="KAH3858138.1"/>
    <property type="molecule type" value="Genomic_DNA"/>
</dbReference>
<name>A0A9D4LI47_DREPO</name>